<dbReference type="InterPro" id="IPR055469">
    <property type="entry name" value="DUF7041"/>
</dbReference>
<keyword evidence="4" id="KW-1185">Reference proteome</keyword>
<gene>
    <name evidence="3" type="ORF">KPH14_000826</name>
</gene>
<dbReference type="Pfam" id="PF23055">
    <property type="entry name" value="DUF7041"/>
    <property type="match status" value="1"/>
</dbReference>
<evidence type="ECO:0000256" key="1">
    <source>
        <dbReference type="SAM" id="MobiDB-lite"/>
    </source>
</evidence>
<sequence>MPDPEMETPGPSKAPVNHPGKKVEIQASEFRSVKLPTFWREEPKLWFAVLEREFAAYGVRSDAVKCAAVLRHLDSPTMKIIADVIASPNASESYAQIKNTMITRLATSEETQLRQLLTGIELNDKKLSELLREMTFLAGDKVSVNVLLTLWLQRLPARVQELLAVVEGVETDKLASLADKAIERTNSHLVASLSESEGPPKVQSGSSVTSSEISELTKRIAQLESIVRSQERGRQPYRSRSKSRNRSLSRGSGLCYYHRRFKTESRRCKKPCLWKGSDKQQQEN</sequence>
<dbReference type="AlphaFoldDB" id="A0AAD9R8W5"/>
<feature type="region of interest" description="Disordered" evidence="1">
    <location>
        <begin position="228"/>
        <end position="250"/>
    </location>
</feature>
<dbReference type="PANTHER" id="PTHR33327:SF3">
    <property type="entry name" value="RNA-DIRECTED DNA POLYMERASE"/>
    <property type="match status" value="1"/>
</dbReference>
<evidence type="ECO:0000259" key="2">
    <source>
        <dbReference type="Pfam" id="PF23055"/>
    </source>
</evidence>
<feature type="compositionally biased region" description="Basic residues" evidence="1">
    <location>
        <begin position="235"/>
        <end position="247"/>
    </location>
</feature>
<accession>A0AAD9R8W5</accession>
<comment type="caution">
    <text evidence="3">The sequence shown here is derived from an EMBL/GenBank/DDBJ whole genome shotgun (WGS) entry which is preliminary data.</text>
</comment>
<reference evidence="3" key="2">
    <citation type="journal article" date="2023" name="Commun. Biol.">
        <title>Intrasexual cuticular hydrocarbon dimorphism in a wasp sheds light on hydrocarbon biosynthesis genes in Hymenoptera.</title>
        <authorList>
            <person name="Moris V.C."/>
            <person name="Podsiadlowski L."/>
            <person name="Martin S."/>
            <person name="Oeyen J.P."/>
            <person name="Donath A."/>
            <person name="Petersen M."/>
            <person name="Wilbrandt J."/>
            <person name="Misof B."/>
            <person name="Liedtke D."/>
            <person name="Thamm M."/>
            <person name="Scheiner R."/>
            <person name="Schmitt T."/>
            <person name="Niehuis O."/>
        </authorList>
    </citation>
    <scope>NUCLEOTIDE SEQUENCE</scope>
    <source>
        <strain evidence="3">GBR_01_08_01A</strain>
    </source>
</reference>
<proteinExistence type="predicted"/>
<reference evidence="3" key="1">
    <citation type="submission" date="2021-08" db="EMBL/GenBank/DDBJ databases">
        <authorList>
            <person name="Misof B."/>
            <person name="Oliver O."/>
            <person name="Podsiadlowski L."/>
            <person name="Donath A."/>
            <person name="Peters R."/>
            <person name="Mayer C."/>
            <person name="Rust J."/>
            <person name="Gunkel S."/>
            <person name="Lesny P."/>
            <person name="Martin S."/>
            <person name="Oeyen J.P."/>
            <person name="Petersen M."/>
            <person name="Panagiotis P."/>
            <person name="Wilbrandt J."/>
            <person name="Tanja T."/>
        </authorList>
    </citation>
    <scope>NUCLEOTIDE SEQUENCE</scope>
    <source>
        <strain evidence="3">GBR_01_08_01A</strain>
        <tissue evidence="3">Thorax + abdomen</tissue>
    </source>
</reference>
<dbReference type="PANTHER" id="PTHR33327">
    <property type="entry name" value="ENDONUCLEASE"/>
    <property type="match status" value="1"/>
</dbReference>
<dbReference type="Proteomes" id="UP001258017">
    <property type="component" value="Unassembled WGS sequence"/>
</dbReference>
<feature type="domain" description="DUF7041" evidence="2">
    <location>
        <begin position="35"/>
        <end position="118"/>
    </location>
</feature>
<evidence type="ECO:0000313" key="4">
    <source>
        <dbReference type="Proteomes" id="UP001258017"/>
    </source>
</evidence>
<evidence type="ECO:0000313" key="3">
    <source>
        <dbReference type="EMBL" id="KAK2575353.1"/>
    </source>
</evidence>
<name>A0AAD9R8W5_9HYME</name>
<organism evidence="3 4">
    <name type="scientific">Odynerus spinipes</name>
    <dbReference type="NCBI Taxonomy" id="1348599"/>
    <lineage>
        <taxon>Eukaryota</taxon>
        <taxon>Metazoa</taxon>
        <taxon>Ecdysozoa</taxon>
        <taxon>Arthropoda</taxon>
        <taxon>Hexapoda</taxon>
        <taxon>Insecta</taxon>
        <taxon>Pterygota</taxon>
        <taxon>Neoptera</taxon>
        <taxon>Endopterygota</taxon>
        <taxon>Hymenoptera</taxon>
        <taxon>Apocrita</taxon>
        <taxon>Aculeata</taxon>
        <taxon>Vespoidea</taxon>
        <taxon>Vespidae</taxon>
        <taxon>Eumeninae</taxon>
        <taxon>Odynerus</taxon>
    </lineage>
</organism>
<feature type="region of interest" description="Disordered" evidence="1">
    <location>
        <begin position="1"/>
        <end position="20"/>
    </location>
</feature>
<protein>
    <recommendedName>
        <fullName evidence="2">DUF7041 domain-containing protein</fullName>
    </recommendedName>
</protein>
<dbReference type="EMBL" id="JAIFRP010004429">
    <property type="protein sequence ID" value="KAK2575353.1"/>
    <property type="molecule type" value="Genomic_DNA"/>
</dbReference>